<evidence type="ECO:0000313" key="1">
    <source>
        <dbReference type="EMBL" id="GMF08709.1"/>
    </source>
</evidence>
<accession>A0ACB5UCG4</accession>
<protein>
    <submittedName>
        <fullName evidence="1">Unnamed protein product</fullName>
    </submittedName>
</protein>
<proteinExistence type="predicted"/>
<dbReference type="Proteomes" id="UP001165064">
    <property type="component" value="Unassembled WGS sequence"/>
</dbReference>
<keyword evidence="2" id="KW-1185">Reference proteome</keyword>
<sequence>MEHRNSISSTTSSEGYFAQPTAMPANNTGSSVSAFGISFSNPNSSNSSTPATPGFGTRKLPSASFSSQEVPAPLKSITSPGSVTQTTPQIGQHALI</sequence>
<dbReference type="EMBL" id="BSXS01017261">
    <property type="protein sequence ID" value="GMF08709.1"/>
    <property type="molecule type" value="Genomic_DNA"/>
</dbReference>
<gene>
    <name evidence="1" type="ORF">Amon02_001334200</name>
</gene>
<organism evidence="1 2">
    <name type="scientific">Ambrosiozyma monospora</name>
    <name type="common">Yeast</name>
    <name type="synonym">Endomycopsis monosporus</name>
    <dbReference type="NCBI Taxonomy" id="43982"/>
    <lineage>
        <taxon>Eukaryota</taxon>
        <taxon>Fungi</taxon>
        <taxon>Dikarya</taxon>
        <taxon>Ascomycota</taxon>
        <taxon>Saccharomycotina</taxon>
        <taxon>Pichiomycetes</taxon>
        <taxon>Pichiales</taxon>
        <taxon>Pichiaceae</taxon>
        <taxon>Ambrosiozyma</taxon>
    </lineage>
</organism>
<comment type="caution">
    <text evidence="1">The sequence shown here is derived from an EMBL/GenBank/DDBJ whole genome shotgun (WGS) entry which is preliminary data.</text>
</comment>
<evidence type="ECO:0000313" key="2">
    <source>
        <dbReference type="Proteomes" id="UP001165064"/>
    </source>
</evidence>
<name>A0ACB5UCG4_AMBMO</name>
<reference evidence="1" key="1">
    <citation type="submission" date="2023-04" db="EMBL/GenBank/DDBJ databases">
        <title>Ambrosiozyma monospora NBRC 10751.</title>
        <authorList>
            <person name="Ichikawa N."/>
            <person name="Sato H."/>
            <person name="Tonouchi N."/>
        </authorList>
    </citation>
    <scope>NUCLEOTIDE SEQUENCE</scope>
    <source>
        <strain evidence="1">NBRC 10751</strain>
    </source>
</reference>